<evidence type="ECO:0000256" key="1">
    <source>
        <dbReference type="SAM" id="Phobius"/>
    </source>
</evidence>
<keyword evidence="1" id="KW-1133">Transmembrane helix</keyword>
<feature type="transmembrane region" description="Helical" evidence="1">
    <location>
        <begin position="143"/>
        <end position="165"/>
    </location>
</feature>
<name>A0A0F3K2W4_9GAMM</name>
<accession>A0A0F3K2W4</accession>
<sequence length="203" mass="22494">MQKAPDLIICEHCDTVYRRRHLARGEVARCVNCGAVLERHQWLGIDAQFALIMAAAIVFVIANVSPIVTLGFSGMLADTTLWGAVIAMWNDGAQIVAALTALTLFFFPLVQITLFGWVLLFARRGERAPGFGMAMSTLVKVKPWSMIEVFMLGVLVAVVKAHTYFDVVPGAGVWAFGFLTLLITVFASHDPRNLWEQTKEVRR</sequence>
<feature type="transmembrane region" description="Helical" evidence="1">
    <location>
        <begin position="95"/>
        <end position="122"/>
    </location>
</feature>
<dbReference type="PATRIC" id="fig|345309.4.peg.3904"/>
<comment type="caution">
    <text evidence="2">The sequence shown here is derived from an EMBL/GenBank/DDBJ whole genome shotgun (WGS) entry which is preliminary data.</text>
</comment>
<dbReference type="RefSeq" id="WP_045831322.1">
    <property type="nucleotide sequence ID" value="NZ_JZRB01000070.1"/>
</dbReference>
<keyword evidence="3" id="KW-1185">Reference proteome</keyword>
<organism evidence="2 3">
    <name type="scientific">Luteibacter yeojuensis</name>
    <dbReference type="NCBI Taxonomy" id="345309"/>
    <lineage>
        <taxon>Bacteria</taxon>
        <taxon>Pseudomonadati</taxon>
        <taxon>Pseudomonadota</taxon>
        <taxon>Gammaproteobacteria</taxon>
        <taxon>Lysobacterales</taxon>
        <taxon>Rhodanobacteraceae</taxon>
        <taxon>Luteibacter</taxon>
    </lineage>
</organism>
<dbReference type="InterPro" id="IPR007498">
    <property type="entry name" value="PqiA-like"/>
</dbReference>
<keyword evidence="1" id="KW-0812">Transmembrane</keyword>
<keyword evidence="1" id="KW-0472">Membrane</keyword>
<dbReference type="EMBL" id="JZRB01000070">
    <property type="protein sequence ID" value="KJV25526.1"/>
    <property type="molecule type" value="Genomic_DNA"/>
</dbReference>
<evidence type="ECO:0000313" key="2">
    <source>
        <dbReference type="EMBL" id="KJV25526.1"/>
    </source>
</evidence>
<feature type="transmembrane region" description="Helical" evidence="1">
    <location>
        <begin position="171"/>
        <end position="189"/>
    </location>
</feature>
<dbReference type="AlphaFoldDB" id="A0A0F3K2W4"/>
<dbReference type="Pfam" id="PF04403">
    <property type="entry name" value="PqiA"/>
    <property type="match status" value="1"/>
</dbReference>
<protein>
    <submittedName>
        <fullName evidence="2">Paraquat-inducible protein A</fullName>
    </submittedName>
</protein>
<evidence type="ECO:0000313" key="3">
    <source>
        <dbReference type="Proteomes" id="UP000033651"/>
    </source>
</evidence>
<feature type="transmembrane region" description="Helical" evidence="1">
    <location>
        <begin position="49"/>
        <end position="75"/>
    </location>
</feature>
<reference evidence="2 3" key="1">
    <citation type="submission" date="2015-03" db="EMBL/GenBank/DDBJ databases">
        <title>Draft genome sequence of Luteibacter yeojuensis strain SU11.</title>
        <authorList>
            <person name="Sulaiman J."/>
            <person name="Priya K."/>
            <person name="Chan K.-G."/>
        </authorList>
    </citation>
    <scope>NUCLEOTIDE SEQUENCE [LARGE SCALE GENOMIC DNA]</scope>
    <source>
        <strain evidence="2 3">SU11</strain>
    </source>
</reference>
<gene>
    <name evidence="2" type="ORF">VI08_19550</name>
</gene>
<proteinExistence type="predicted"/>
<dbReference type="OrthoDB" id="9807787at2"/>
<dbReference type="Proteomes" id="UP000033651">
    <property type="component" value="Unassembled WGS sequence"/>
</dbReference>